<dbReference type="OMA" id="LERSETW"/>
<dbReference type="GeneID" id="102711883"/>
<dbReference type="OrthoDB" id="583516at2759"/>
<accession>J3M228</accession>
<dbReference type="AlphaFoldDB" id="J3M228"/>
<reference evidence="5" key="1">
    <citation type="journal article" date="2013" name="Nat. Commun.">
        <title>Whole-genome sequencing of Oryza brachyantha reveals mechanisms underlying Oryza genome evolution.</title>
        <authorList>
            <person name="Chen J."/>
            <person name="Huang Q."/>
            <person name="Gao D."/>
            <person name="Wang J."/>
            <person name="Lang Y."/>
            <person name="Liu T."/>
            <person name="Li B."/>
            <person name="Bai Z."/>
            <person name="Luis Goicoechea J."/>
            <person name="Liang C."/>
            <person name="Chen C."/>
            <person name="Zhang W."/>
            <person name="Sun S."/>
            <person name="Liao Y."/>
            <person name="Zhang X."/>
            <person name="Yang L."/>
            <person name="Song C."/>
            <person name="Wang M."/>
            <person name="Shi J."/>
            <person name="Liu G."/>
            <person name="Liu J."/>
            <person name="Zhou H."/>
            <person name="Zhou W."/>
            <person name="Yu Q."/>
            <person name="An N."/>
            <person name="Chen Y."/>
            <person name="Cai Q."/>
            <person name="Wang B."/>
            <person name="Liu B."/>
            <person name="Min J."/>
            <person name="Huang Y."/>
            <person name="Wu H."/>
            <person name="Li Z."/>
            <person name="Zhang Y."/>
            <person name="Yin Y."/>
            <person name="Song W."/>
            <person name="Jiang J."/>
            <person name="Jackson S.A."/>
            <person name="Wing R.A."/>
            <person name="Wang J."/>
            <person name="Chen M."/>
        </authorList>
    </citation>
    <scope>NUCLEOTIDE SEQUENCE [LARGE SCALE GENOMIC DNA]</scope>
    <source>
        <strain evidence="5">cv. IRGC 101232</strain>
    </source>
</reference>
<protein>
    <recommendedName>
        <fullName evidence="7">GDSL esterase/lipase</fullName>
    </recommendedName>
</protein>
<keyword evidence="2" id="KW-0378">Hydrolase</keyword>
<evidence type="ECO:0000256" key="3">
    <source>
        <dbReference type="ARBA" id="ARBA00023098"/>
    </source>
</evidence>
<organism evidence="5">
    <name type="scientific">Oryza brachyantha</name>
    <name type="common">malo sina</name>
    <dbReference type="NCBI Taxonomy" id="4533"/>
    <lineage>
        <taxon>Eukaryota</taxon>
        <taxon>Viridiplantae</taxon>
        <taxon>Streptophyta</taxon>
        <taxon>Embryophyta</taxon>
        <taxon>Tracheophyta</taxon>
        <taxon>Spermatophyta</taxon>
        <taxon>Magnoliopsida</taxon>
        <taxon>Liliopsida</taxon>
        <taxon>Poales</taxon>
        <taxon>Poaceae</taxon>
        <taxon>BOP clade</taxon>
        <taxon>Oryzoideae</taxon>
        <taxon>Oryzeae</taxon>
        <taxon>Oryzinae</taxon>
        <taxon>Oryza</taxon>
    </lineage>
</organism>
<proteinExistence type="inferred from homology"/>
<dbReference type="Pfam" id="PF00657">
    <property type="entry name" value="Lipase_GDSL"/>
    <property type="match status" value="1"/>
</dbReference>
<dbReference type="eggNOG" id="ENOG502QU3Y">
    <property type="taxonomic scope" value="Eukaryota"/>
</dbReference>
<evidence type="ECO:0008006" key="7">
    <source>
        <dbReference type="Google" id="ProtNLM"/>
    </source>
</evidence>
<keyword evidence="3" id="KW-0443">Lipid metabolism</keyword>
<dbReference type="PANTHER" id="PTHR46020">
    <property type="entry name" value="OSJNBB0059K02.9 PROTEIN"/>
    <property type="match status" value="1"/>
</dbReference>
<dbReference type="GO" id="GO:0016788">
    <property type="term" value="F:hydrolase activity, acting on ester bonds"/>
    <property type="evidence" value="ECO:0007669"/>
    <property type="project" value="InterPro"/>
</dbReference>
<gene>
    <name evidence="5" type="primary">LOC102711883</name>
</gene>
<dbReference type="Gene3D" id="3.40.50.1110">
    <property type="entry name" value="SGNH hydrolase"/>
    <property type="match status" value="1"/>
</dbReference>
<feature type="chain" id="PRO_5003773352" description="GDSL esterase/lipase" evidence="4">
    <location>
        <begin position="26"/>
        <end position="354"/>
    </location>
</feature>
<dbReference type="SUPFAM" id="SSF52266">
    <property type="entry name" value="SGNH hydrolase"/>
    <property type="match status" value="1"/>
</dbReference>
<dbReference type="STRING" id="4533.J3M228"/>
<reference evidence="5" key="2">
    <citation type="submission" date="2013-04" db="UniProtKB">
        <authorList>
            <consortium name="EnsemblPlants"/>
        </authorList>
    </citation>
    <scope>IDENTIFICATION</scope>
</reference>
<dbReference type="EnsemblPlants" id="OB04G34530.1">
    <property type="protein sequence ID" value="OB04G34530.1"/>
    <property type="gene ID" value="OB04G34530"/>
</dbReference>
<keyword evidence="4" id="KW-0732">Signal</keyword>
<dbReference type="KEGG" id="obr:102711883"/>
<dbReference type="PANTHER" id="PTHR46020:SF4">
    <property type="entry name" value="OS04G0650200 PROTEIN"/>
    <property type="match status" value="1"/>
</dbReference>
<dbReference type="GO" id="GO:0006629">
    <property type="term" value="P:lipid metabolic process"/>
    <property type="evidence" value="ECO:0007669"/>
    <property type="project" value="UniProtKB-KW"/>
</dbReference>
<evidence type="ECO:0000256" key="4">
    <source>
        <dbReference type="SAM" id="SignalP"/>
    </source>
</evidence>
<name>J3M228_ORYBR</name>
<feature type="signal peptide" evidence="4">
    <location>
        <begin position="1"/>
        <end position="25"/>
    </location>
</feature>
<keyword evidence="6" id="KW-1185">Reference proteome</keyword>
<evidence type="ECO:0000313" key="6">
    <source>
        <dbReference type="Proteomes" id="UP000006038"/>
    </source>
</evidence>
<dbReference type="Proteomes" id="UP000006038">
    <property type="component" value="Chromosome 4"/>
</dbReference>
<dbReference type="InterPro" id="IPR036514">
    <property type="entry name" value="SGNH_hydro_sf"/>
</dbReference>
<evidence type="ECO:0000313" key="5">
    <source>
        <dbReference type="EnsemblPlants" id="OB04G34530.1"/>
    </source>
</evidence>
<dbReference type="Gramene" id="OB04G34530.1">
    <property type="protein sequence ID" value="OB04G34530.1"/>
    <property type="gene ID" value="OB04G34530"/>
</dbReference>
<evidence type="ECO:0000256" key="1">
    <source>
        <dbReference type="ARBA" id="ARBA00008668"/>
    </source>
</evidence>
<comment type="similarity">
    <text evidence="1">Belongs to the 'GDSL' lipolytic enzyme family.</text>
</comment>
<sequence length="354" mass="38764">MAKLSSLLPFACCMIFFLNAALVGARPAPSVYMDNGAYALFVFGDSFADTGNLPRSHLSEASREWYYPYGSSWGNNKPTGRFSNALVESDLIAQMLGRHEAPPTYKRRGSYVHPHGMNFAAGGAGVFSVPTGAPTLDKQVDHFRDLVQDGTITRGNLENSIALVAISGNDYARLANVNSTGKMIEFIEKVTTEIAKQVHRLRNNGASKILVNNLHPLGCTPWVTRSTNYTECSFKGNTGADIHNGNLLMKINTTVHDYILHVDVNKAFNNLVNPNSNAKNAMSASFKNKLAPCCESIDVNGYCGQKGDNGTELYTLCKNPGDYFFWDDVHPTEAGWKAVMKQVEGPIKKFLGLH</sequence>
<dbReference type="HOGENOM" id="CLU_015101_12_0_1"/>
<dbReference type="InterPro" id="IPR001087">
    <property type="entry name" value="GDSL"/>
</dbReference>
<dbReference type="RefSeq" id="XP_006653827.1">
    <property type="nucleotide sequence ID" value="XM_006653764.2"/>
</dbReference>
<evidence type="ECO:0000256" key="2">
    <source>
        <dbReference type="ARBA" id="ARBA00022801"/>
    </source>
</evidence>